<evidence type="ECO:0000256" key="1">
    <source>
        <dbReference type="ARBA" id="ARBA00001966"/>
    </source>
</evidence>
<comment type="caution">
    <text evidence="12">The sequence shown here is derived from an EMBL/GenBank/DDBJ whole genome shotgun (WGS) entry which is preliminary data.</text>
</comment>
<dbReference type="CDD" id="cd01335">
    <property type="entry name" value="Radical_SAM"/>
    <property type="match status" value="1"/>
</dbReference>
<dbReference type="InterPro" id="IPR058240">
    <property type="entry name" value="rSAM_sf"/>
</dbReference>
<keyword evidence="8" id="KW-0411">Iron-sulfur</keyword>
<comment type="pathway">
    <text evidence="2">Cofactor biosynthesis; coenzyme F0 biosynthesis.</text>
</comment>
<dbReference type="SFLD" id="SFLDS00029">
    <property type="entry name" value="Radical_SAM"/>
    <property type="match status" value="1"/>
</dbReference>
<dbReference type="SFLD" id="SFLDG01388">
    <property type="entry name" value="7_8-didemethyl-8-hydroxy-5-dea"/>
    <property type="match status" value="1"/>
</dbReference>
<keyword evidence="9" id="KW-0456">Lyase</keyword>
<dbReference type="InterPro" id="IPR007197">
    <property type="entry name" value="rSAM"/>
</dbReference>
<dbReference type="EC" id="4.3.1.32" evidence="3"/>
<evidence type="ECO:0000313" key="13">
    <source>
        <dbReference type="Proteomes" id="UP000297385"/>
    </source>
</evidence>
<reference evidence="12 13" key="1">
    <citation type="submission" date="2019-03" db="EMBL/GenBank/DDBJ databases">
        <title>Complete Genome Sequence of Paraburkholderia dipogonis ICMP 19430T, a Nitrogen-fixing Symbiont of the South African Invasive Legume Dipogon lignosus in New Zealand.</title>
        <authorList>
            <person name="De Meyer S.E."/>
        </authorList>
    </citation>
    <scope>NUCLEOTIDE SEQUENCE [LARGE SCALE GENOMIC DNA]</scope>
    <source>
        <strain evidence="12 13">ICMP 19430</strain>
    </source>
</reference>
<comment type="cofactor">
    <cofactor evidence="1">
        <name>[4Fe-4S] cluster</name>
        <dbReference type="ChEBI" id="CHEBI:49883"/>
    </cofactor>
</comment>
<dbReference type="NCBIfam" id="NF004884">
    <property type="entry name" value="PRK06245.1"/>
    <property type="match status" value="1"/>
</dbReference>
<keyword evidence="4" id="KW-0004">4Fe-4S</keyword>
<organism evidence="12 13">
    <name type="scientific">Paraburkholderia dipogonis</name>
    <dbReference type="NCBI Taxonomy" id="1211383"/>
    <lineage>
        <taxon>Bacteria</taxon>
        <taxon>Pseudomonadati</taxon>
        <taxon>Pseudomonadota</taxon>
        <taxon>Betaproteobacteria</taxon>
        <taxon>Burkholderiales</taxon>
        <taxon>Burkholderiaceae</taxon>
        <taxon>Paraburkholderia</taxon>
    </lineage>
</organism>
<dbReference type="Gene3D" id="3.20.20.70">
    <property type="entry name" value="Aldolase class I"/>
    <property type="match status" value="1"/>
</dbReference>
<evidence type="ECO:0000256" key="9">
    <source>
        <dbReference type="ARBA" id="ARBA00023239"/>
    </source>
</evidence>
<keyword evidence="7" id="KW-0408">Iron</keyword>
<sequence length="371" mass="40683">MELQRLMADAADARDTTWGRKVTYSRKVFIPLTNLCRDKCGYCTFAKDPGTPGAGYLMPDQVREIVRRGEALGCKEALFSLGEKPELLYPEARRILETLGYSTTIEYVLAMCELVLKESSLVPHVNAGTLDAAEVRQVKAVAGSAGIMLETISRRLVGRGRAHFACPDKTPVQRLRTLKRAGEAGLPMTTGILIGIGETWDERVDSLIAIAEMQACYGHIQEVIVQNFRAKPGTLMEHAPEPDMDDMLRTIAVARLLLQPSVSIQAPPNLNEAFEMYLDAGINDFGGISPVTADHINPERAWPAIDEISRRSAALGMELVERLTTYPAFLNLENAARFLDAKPFVALMSLAGMDGHARYQAHSGLNAEVLA</sequence>
<feature type="domain" description="Radical SAM core" evidence="11">
    <location>
        <begin position="22"/>
        <end position="267"/>
    </location>
</feature>
<evidence type="ECO:0000256" key="6">
    <source>
        <dbReference type="ARBA" id="ARBA00022723"/>
    </source>
</evidence>
<name>A0A4Y8MXU6_9BURK</name>
<dbReference type="GO" id="GO:0044689">
    <property type="term" value="F:7,8-didemethyl-8-hydroxy-5-deazariboflavin synthase activity"/>
    <property type="evidence" value="ECO:0007669"/>
    <property type="project" value="UniProtKB-EC"/>
</dbReference>
<dbReference type="InterPro" id="IPR013785">
    <property type="entry name" value="Aldolase_TIM"/>
</dbReference>
<protein>
    <recommendedName>
        <fullName evidence="3">7,8-didemethyl-8-hydroxy-5-deazariboflavin synthase</fullName>
        <ecNumber evidence="3">4.3.1.32</ecNumber>
    </recommendedName>
</protein>
<proteinExistence type="inferred from homology"/>
<dbReference type="UniPathway" id="UPA00072"/>
<evidence type="ECO:0000256" key="5">
    <source>
        <dbReference type="ARBA" id="ARBA00022691"/>
    </source>
</evidence>
<evidence type="ECO:0000256" key="7">
    <source>
        <dbReference type="ARBA" id="ARBA00023004"/>
    </source>
</evidence>
<dbReference type="InterPro" id="IPR019939">
    <property type="entry name" value="CofG_family"/>
</dbReference>
<dbReference type="InterPro" id="IPR006638">
    <property type="entry name" value="Elp3/MiaA/NifB-like_rSAM"/>
</dbReference>
<dbReference type="PANTHER" id="PTHR43076">
    <property type="entry name" value="FO SYNTHASE (COFH)"/>
    <property type="match status" value="1"/>
</dbReference>
<keyword evidence="5" id="KW-0949">S-adenosyl-L-methionine</keyword>
<dbReference type="SMART" id="SM00729">
    <property type="entry name" value="Elp3"/>
    <property type="match status" value="1"/>
</dbReference>
<dbReference type="InterPro" id="IPR034405">
    <property type="entry name" value="F420"/>
</dbReference>
<evidence type="ECO:0000256" key="10">
    <source>
        <dbReference type="ARBA" id="ARBA00048974"/>
    </source>
</evidence>
<evidence type="ECO:0000256" key="8">
    <source>
        <dbReference type="ARBA" id="ARBA00023014"/>
    </source>
</evidence>
<evidence type="ECO:0000313" key="12">
    <source>
        <dbReference type="EMBL" id="TFE42367.1"/>
    </source>
</evidence>
<keyword evidence="6" id="KW-0479">Metal-binding</keyword>
<gene>
    <name evidence="12" type="primary">cofG</name>
    <name evidence="12" type="ORF">E2553_33340</name>
</gene>
<dbReference type="SFLD" id="SFLDF00294">
    <property type="entry name" value="7_8-didemethyl-8-hydroxy-5-dea"/>
    <property type="match status" value="1"/>
</dbReference>
<dbReference type="SUPFAM" id="SSF102114">
    <property type="entry name" value="Radical SAM enzymes"/>
    <property type="match status" value="1"/>
</dbReference>
<evidence type="ECO:0000256" key="3">
    <source>
        <dbReference type="ARBA" id="ARBA00012126"/>
    </source>
</evidence>
<evidence type="ECO:0000259" key="11">
    <source>
        <dbReference type="PROSITE" id="PS51918"/>
    </source>
</evidence>
<dbReference type="NCBIfam" id="TIGR03550">
    <property type="entry name" value="F420_cofG"/>
    <property type="match status" value="1"/>
</dbReference>
<accession>A0A4Y8MXU6</accession>
<evidence type="ECO:0000256" key="4">
    <source>
        <dbReference type="ARBA" id="ARBA00022485"/>
    </source>
</evidence>
<dbReference type="AlphaFoldDB" id="A0A4Y8MXU6"/>
<dbReference type="PROSITE" id="PS51918">
    <property type="entry name" value="RADICAL_SAM"/>
    <property type="match status" value="1"/>
</dbReference>
<dbReference type="GO" id="GO:0051539">
    <property type="term" value="F:4 iron, 4 sulfur cluster binding"/>
    <property type="evidence" value="ECO:0007669"/>
    <property type="project" value="UniProtKB-KW"/>
</dbReference>
<dbReference type="GO" id="GO:0046872">
    <property type="term" value="F:metal ion binding"/>
    <property type="evidence" value="ECO:0007669"/>
    <property type="project" value="UniProtKB-KW"/>
</dbReference>
<evidence type="ECO:0000256" key="2">
    <source>
        <dbReference type="ARBA" id="ARBA00004712"/>
    </source>
</evidence>
<comment type="catalytic activity">
    <reaction evidence="10">
        <text>5-amino-5-(4-hydroxybenzyl)-6-(D-ribitylimino)-5,6-dihydrouracil + S-adenosyl-L-methionine = 7,8-didemethyl-8-hydroxy-5-deazariboflavin + 5'-deoxyadenosine + L-methionine + NH4(+) + H(+)</text>
        <dbReference type="Rhea" id="RHEA:55204"/>
        <dbReference type="ChEBI" id="CHEBI:15378"/>
        <dbReference type="ChEBI" id="CHEBI:17319"/>
        <dbReference type="ChEBI" id="CHEBI:28938"/>
        <dbReference type="ChEBI" id="CHEBI:57844"/>
        <dbReference type="ChEBI" id="CHEBI:59789"/>
        <dbReference type="ChEBI" id="CHEBI:59904"/>
        <dbReference type="ChEBI" id="CHEBI:85936"/>
        <dbReference type="EC" id="4.3.1.32"/>
    </reaction>
</comment>
<dbReference type="SFLD" id="SFLDG01064">
    <property type="entry name" value="F420__menaquinone_cofactor_bio"/>
    <property type="match status" value="1"/>
</dbReference>
<dbReference type="Pfam" id="PF04055">
    <property type="entry name" value="Radical_SAM"/>
    <property type="match status" value="1"/>
</dbReference>
<dbReference type="PANTHER" id="PTHR43076:SF15">
    <property type="entry name" value="7,8-DIDEMETHYL-8-HYDROXY-5-DEAZARIBOFLAVIN SYNTHASE"/>
    <property type="match status" value="1"/>
</dbReference>
<dbReference type="EMBL" id="SNVI01000002">
    <property type="protein sequence ID" value="TFE42367.1"/>
    <property type="molecule type" value="Genomic_DNA"/>
</dbReference>
<dbReference type="HAMAP" id="MF_01611">
    <property type="entry name" value="FO_synth_sub1"/>
    <property type="match status" value="1"/>
</dbReference>
<dbReference type="GO" id="GO:0016765">
    <property type="term" value="F:transferase activity, transferring alkyl or aryl (other than methyl) groups"/>
    <property type="evidence" value="ECO:0007669"/>
    <property type="project" value="InterPro"/>
</dbReference>
<dbReference type="Proteomes" id="UP000297385">
    <property type="component" value="Unassembled WGS sequence"/>
</dbReference>